<dbReference type="GO" id="GO:0032580">
    <property type="term" value="C:Golgi cisterna membrane"/>
    <property type="evidence" value="ECO:0007669"/>
    <property type="project" value="UniProtKB-SubCell"/>
</dbReference>
<feature type="domain" description="Fucosyltransferase N-terminal" evidence="15">
    <location>
        <begin position="34"/>
        <end position="139"/>
    </location>
</feature>
<keyword evidence="9 12" id="KW-0333">Golgi apparatus</keyword>
<proteinExistence type="inferred from homology"/>
<evidence type="ECO:0000256" key="13">
    <source>
        <dbReference type="SAM" id="SignalP"/>
    </source>
</evidence>
<keyword evidence="4 12" id="KW-0328">Glycosyltransferase</keyword>
<dbReference type="FunFam" id="3.40.50.11660:FF:000002">
    <property type="entry name" value="Alpha-(1,3)-fucosyltransferase"/>
    <property type="match status" value="1"/>
</dbReference>
<dbReference type="AlphaFoldDB" id="A0A7E4VDT9"/>
<evidence type="ECO:0000259" key="14">
    <source>
        <dbReference type="Pfam" id="PF00852"/>
    </source>
</evidence>
<dbReference type="UniPathway" id="UPA00378"/>
<dbReference type="Gene3D" id="3.40.50.11660">
    <property type="entry name" value="Glycosyl transferase family 10, C-terminal domain"/>
    <property type="match status" value="1"/>
</dbReference>
<dbReference type="EC" id="2.4.1.-" evidence="12"/>
<keyword evidence="13" id="KW-0732">Signal</keyword>
<dbReference type="Proteomes" id="UP000492821">
    <property type="component" value="Unassembled WGS sequence"/>
</dbReference>
<evidence type="ECO:0000256" key="1">
    <source>
        <dbReference type="ARBA" id="ARBA00004447"/>
    </source>
</evidence>
<dbReference type="InterPro" id="IPR055270">
    <property type="entry name" value="Glyco_tran_10_C"/>
</dbReference>
<feature type="chain" id="PRO_5029022697" description="Fucosyltransferase" evidence="13">
    <location>
        <begin position="20"/>
        <end position="373"/>
    </location>
</feature>
<dbReference type="InterPro" id="IPR001503">
    <property type="entry name" value="Glyco_trans_10"/>
</dbReference>
<comment type="subcellular location">
    <subcellularLocation>
        <location evidence="1 12">Golgi apparatus</location>
        <location evidence="1 12">Golgi stack membrane</location>
        <topology evidence="1 12">Single-pass type II membrane protein</topology>
    </subcellularLocation>
</comment>
<evidence type="ECO:0000313" key="16">
    <source>
        <dbReference type="Proteomes" id="UP000492821"/>
    </source>
</evidence>
<dbReference type="GO" id="GO:0008417">
    <property type="term" value="F:fucosyltransferase activity"/>
    <property type="evidence" value="ECO:0007669"/>
    <property type="project" value="InterPro"/>
</dbReference>
<keyword evidence="7" id="KW-0735">Signal-anchor</keyword>
<evidence type="ECO:0000256" key="6">
    <source>
        <dbReference type="ARBA" id="ARBA00022692"/>
    </source>
</evidence>
<keyword evidence="10" id="KW-0472">Membrane</keyword>
<comment type="pathway">
    <text evidence="2">Protein modification; protein glycosylation.</text>
</comment>
<dbReference type="PANTHER" id="PTHR48438:SF1">
    <property type="entry name" value="ALPHA-(1,3)-FUCOSYLTRANSFERASE C-RELATED"/>
    <property type="match status" value="1"/>
</dbReference>
<evidence type="ECO:0000313" key="17">
    <source>
        <dbReference type="WBParaSite" id="Pan_g19279.t1"/>
    </source>
</evidence>
<evidence type="ECO:0000256" key="2">
    <source>
        <dbReference type="ARBA" id="ARBA00004922"/>
    </source>
</evidence>
<dbReference type="InterPro" id="IPR031481">
    <property type="entry name" value="Glyco_tran_10_N"/>
</dbReference>
<feature type="signal peptide" evidence="13">
    <location>
        <begin position="1"/>
        <end position="19"/>
    </location>
</feature>
<keyword evidence="6 12" id="KW-0812">Transmembrane</keyword>
<keyword evidence="11" id="KW-0325">Glycoprotein</keyword>
<keyword evidence="5 12" id="KW-0808">Transferase</keyword>
<organism evidence="16 17">
    <name type="scientific">Panagrellus redivivus</name>
    <name type="common">Microworm</name>
    <dbReference type="NCBI Taxonomy" id="6233"/>
    <lineage>
        <taxon>Eukaryota</taxon>
        <taxon>Metazoa</taxon>
        <taxon>Ecdysozoa</taxon>
        <taxon>Nematoda</taxon>
        <taxon>Chromadorea</taxon>
        <taxon>Rhabditida</taxon>
        <taxon>Tylenchina</taxon>
        <taxon>Panagrolaimomorpha</taxon>
        <taxon>Panagrolaimoidea</taxon>
        <taxon>Panagrolaimidae</taxon>
        <taxon>Panagrellus</taxon>
    </lineage>
</organism>
<keyword evidence="8" id="KW-1133">Transmembrane helix</keyword>
<evidence type="ECO:0000256" key="9">
    <source>
        <dbReference type="ARBA" id="ARBA00023034"/>
    </source>
</evidence>
<keyword evidence="16" id="KW-1185">Reference proteome</keyword>
<evidence type="ECO:0000256" key="11">
    <source>
        <dbReference type="ARBA" id="ARBA00023180"/>
    </source>
</evidence>
<evidence type="ECO:0000256" key="10">
    <source>
        <dbReference type="ARBA" id="ARBA00023136"/>
    </source>
</evidence>
<dbReference type="Pfam" id="PF17039">
    <property type="entry name" value="Glyco_tran_10_N"/>
    <property type="match status" value="1"/>
</dbReference>
<evidence type="ECO:0000256" key="7">
    <source>
        <dbReference type="ARBA" id="ARBA00022968"/>
    </source>
</evidence>
<name>A0A7E4VDT9_PANRE</name>
<sequence length="373" mass="42616">MLGIVGIFAVFVFLNGSVTVTPEVTVAPVKLEGKKPLILVYTPVFGRMQDDFLDGCPFADQCELTLAKDRMPESDAVVYHAYDFPDVFPFQKAEYHFKNVLYTQENPVSVIKNAKRSPHNFFHWIMSYPRASHLSAPYGTRWVDPDTAKRHGFPSLDLPYDAESIFANKSISGAFWLVSNCNTTSKRETAVAALAKHFRVDIAGKCGTDSNIKSLCSEPYPATCHEVYEKYYFFMALENADCVDYITEKYWSHYELPVVPIVMRRYVYEKLIPPGSFIAFDDYPSPKAMADHLTYLIGNQTAYLEYFKYREQGWTRAGWNSAGYTLAVCNLCEKLLSTPPMPMPPRILDVKKYFFKMAPCQMSQFTDKWSIQT</sequence>
<reference evidence="16" key="1">
    <citation type="journal article" date="2013" name="Genetics">
        <title>The draft genome and transcriptome of Panagrellus redivivus are shaped by the harsh demands of a free-living lifestyle.</title>
        <authorList>
            <person name="Srinivasan J."/>
            <person name="Dillman A.R."/>
            <person name="Macchietto M.G."/>
            <person name="Heikkinen L."/>
            <person name="Lakso M."/>
            <person name="Fracchia K.M."/>
            <person name="Antoshechkin I."/>
            <person name="Mortazavi A."/>
            <person name="Wong G."/>
            <person name="Sternberg P.W."/>
        </authorList>
    </citation>
    <scope>NUCLEOTIDE SEQUENCE [LARGE SCALE GENOMIC DNA]</scope>
    <source>
        <strain evidence="16">MT8872</strain>
    </source>
</reference>
<dbReference type="WBParaSite" id="Pan_g19279.t1">
    <property type="protein sequence ID" value="Pan_g19279.t1"/>
    <property type="gene ID" value="Pan_g19279"/>
</dbReference>
<evidence type="ECO:0000256" key="8">
    <source>
        <dbReference type="ARBA" id="ARBA00022989"/>
    </source>
</evidence>
<evidence type="ECO:0000256" key="4">
    <source>
        <dbReference type="ARBA" id="ARBA00022676"/>
    </source>
</evidence>
<comment type="similarity">
    <text evidence="3 12">Belongs to the glycosyltransferase 10 family.</text>
</comment>
<dbReference type="InterPro" id="IPR038577">
    <property type="entry name" value="GT10-like_C_sf"/>
</dbReference>
<dbReference type="PANTHER" id="PTHR48438">
    <property type="entry name" value="ALPHA-(1,3)-FUCOSYLTRANSFERASE C-RELATED"/>
    <property type="match status" value="1"/>
</dbReference>
<evidence type="ECO:0000259" key="15">
    <source>
        <dbReference type="Pfam" id="PF17039"/>
    </source>
</evidence>
<reference evidence="17" key="2">
    <citation type="submission" date="2020-10" db="UniProtKB">
        <authorList>
            <consortium name="WormBaseParasite"/>
        </authorList>
    </citation>
    <scope>IDENTIFICATION</scope>
</reference>
<accession>A0A7E4VDT9</accession>
<dbReference type="Pfam" id="PF00852">
    <property type="entry name" value="Glyco_transf_10"/>
    <property type="match status" value="1"/>
</dbReference>
<evidence type="ECO:0000256" key="5">
    <source>
        <dbReference type="ARBA" id="ARBA00022679"/>
    </source>
</evidence>
<evidence type="ECO:0000256" key="12">
    <source>
        <dbReference type="RuleBase" id="RU003832"/>
    </source>
</evidence>
<feature type="domain" description="Fucosyltransferase C-terminal" evidence="14">
    <location>
        <begin position="174"/>
        <end position="337"/>
    </location>
</feature>
<dbReference type="SUPFAM" id="SSF53756">
    <property type="entry name" value="UDP-Glycosyltransferase/glycogen phosphorylase"/>
    <property type="match status" value="1"/>
</dbReference>
<evidence type="ECO:0000256" key="3">
    <source>
        <dbReference type="ARBA" id="ARBA00008919"/>
    </source>
</evidence>
<protein>
    <recommendedName>
        <fullName evidence="12">Fucosyltransferase</fullName>
        <ecNumber evidence="12">2.4.1.-</ecNumber>
    </recommendedName>
</protein>